<evidence type="ECO:0000313" key="3">
    <source>
        <dbReference type="Proteomes" id="UP000274541"/>
    </source>
</evidence>
<dbReference type="EMBL" id="RBPX01000018">
    <property type="protein sequence ID" value="RMO72676.1"/>
    <property type="molecule type" value="Genomic_DNA"/>
</dbReference>
<sequence length="34" mass="3912">MASFTDHVFALMHLLDFRFTPSIRGLGETKLYVP</sequence>
<name>A0A0Q0IKN3_PSEAP</name>
<evidence type="ECO:0000259" key="1">
    <source>
        <dbReference type="Pfam" id="PF01526"/>
    </source>
</evidence>
<comment type="caution">
    <text evidence="2">The sequence shown here is derived from an EMBL/GenBank/DDBJ whole genome shotgun (WGS) entry which is preliminary data.</text>
</comment>
<dbReference type="Proteomes" id="UP000274541">
    <property type="component" value="Unassembled WGS sequence"/>
</dbReference>
<organism evidence="2 3">
    <name type="scientific">Pseudomonas syringae pv. aptata</name>
    <dbReference type="NCBI Taxonomy" id="83167"/>
    <lineage>
        <taxon>Bacteria</taxon>
        <taxon>Pseudomonadati</taxon>
        <taxon>Pseudomonadota</taxon>
        <taxon>Gammaproteobacteria</taxon>
        <taxon>Pseudomonadales</taxon>
        <taxon>Pseudomonadaceae</taxon>
        <taxon>Pseudomonas</taxon>
        <taxon>Pseudomonas syringae</taxon>
    </lineage>
</organism>
<dbReference type="AlphaFoldDB" id="A0A0Q0IKN3"/>
<accession>A0A0Q0IKN3</accession>
<protein>
    <submittedName>
        <fullName evidence="2">Transposase</fullName>
    </submittedName>
</protein>
<dbReference type="InterPro" id="IPR002513">
    <property type="entry name" value="Tn3_Tnp_DDE_dom"/>
</dbReference>
<gene>
    <name evidence="2" type="ORF">ALQ37_04339</name>
</gene>
<evidence type="ECO:0000313" key="2">
    <source>
        <dbReference type="EMBL" id="RMO72676.1"/>
    </source>
</evidence>
<proteinExistence type="predicted"/>
<reference evidence="2 3" key="1">
    <citation type="submission" date="2018-08" db="EMBL/GenBank/DDBJ databases">
        <title>Recombination of ecologically and evolutionarily significant loci maintains genetic cohesion in the Pseudomonas syringae species complex.</title>
        <authorList>
            <person name="Dillon M."/>
            <person name="Thakur S."/>
            <person name="Almeida R.N.D."/>
            <person name="Weir B.S."/>
            <person name="Guttman D.S."/>
        </authorList>
    </citation>
    <scope>NUCLEOTIDE SEQUENCE [LARGE SCALE GENOMIC DNA]</scope>
    <source>
        <strain evidence="2 3">ICMP 4388</strain>
    </source>
</reference>
<dbReference type="GO" id="GO:0004803">
    <property type="term" value="F:transposase activity"/>
    <property type="evidence" value="ECO:0007669"/>
    <property type="project" value="InterPro"/>
</dbReference>
<dbReference type="GO" id="GO:0006313">
    <property type="term" value="P:DNA transposition"/>
    <property type="evidence" value="ECO:0007669"/>
    <property type="project" value="InterPro"/>
</dbReference>
<feature type="domain" description="Tn3 transposase DDE" evidence="1">
    <location>
        <begin position="2"/>
        <end position="34"/>
    </location>
</feature>
<dbReference type="Pfam" id="PF01526">
    <property type="entry name" value="DDE_Tnp_Tn3"/>
    <property type="match status" value="1"/>
</dbReference>